<dbReference type="GO" id="GO:0005886">
    <property type="term" value="C:plasma membrane"/>
    <property type="evidence" value="ECO:0007669"/>
    <property type="project" value="TreeGrafter"/>
</dbReference>
<dbReference type="Pfam" id="PF07398">
    <property type="entry name" value="MDMPI_C"/>
    <property type="match status" value="1"/>
</dbReference>
<protein>
    <recommendedName>
        <fullName evidence="1">MDMPI C-terminal domain-containing protein</fullName>
    </recommendedName>
</protein>
<dbReference type="RefSeq" id="WP_323377200.1">
    <property type="nucleotide sequence ID" value="NZ_WEGJ01000003.1"/>
</dbReference>
<dbReference type="InterPro" id="IPR010872">
    <property type="entry name" value="MDMPI_C-term_domain"/>
</dbReference>
<dbReference type="Proteomes" id="UP000466345">
    <property type="component" value="Unassembled WGS sequence"/>
</dbReference>
<dbReference type="PANTHER" id="PTHR40758">
    <property type="entry name" value="CONSERVED PROTEIN"/>
    <property type="match status" value="1"/>
</dbReference>
<sequence>MTHETLIHRADAVSATGTPYPAAPEVAADAIDEWLEILTLHREDEDAAPLRTPEYAGKSLHLHATDAPGAEWLIELTPDGFTWNHSHTKATVALRGPLTDVLRVFYRRLPPSGAEVLGDAELLDSWLTWASWG</sequence>
<name>A0A7K0CCR9_9ACTN</name>
<feature type="domain" description="MDMPI C-terminal" evidence="1">
    <location>
        <begin position="25"/>
        <end position="124"/>
    </location>
</feature>
<dbReference type="InterPro" id="IPR036527">
    <property type="entry name" value="SCP2_sterol-bd_dom_sf"/>
</dbReference>
<evidence type="ECO:0000259" key="1">
    <source>
        <dbReference type="Pfam" id="PF07398"/>
    </source>
</evidence>
<comment type="caution">
    <text evidence="2">The sequence shown here is derived from an EMBL/GenBank/DDBJ whole genome shotgun (WGS) entry which is preliminary data.</text>
</comment>
<reference evidence="2 3" key="1">
    <citation type="submission" date="2019-10" db="EMBL/GenBank/DDBJ databases">
        <title>Streptomyces smaragdinus sp. nov. and Streptomyces fabii sp. nov., isolated from the gut of fungus growing-termite Macrotermes natalensis.</title>
        <authorList>
            <person name="Schwitalla J."/>
            <person name="Benndorf R."/>
            <person name="Martin K."/>
            <person name="De Beer W."/>
            <person name="Kaster A.-K."/>
            <person name="Vollmers J."/>
            <person name="Poulsen M."/>
            <person name="Beemelmanns C."/>
        </authorList>
    </citation>
    <scope>NUCLEOTIDE SEQUENCE [LARGE SCALE GENOMIC DNA]</scope>
    <source>
        <strain evidence="2 3">RB5</strain>
    </source>
</reference>
<accession>A0A7K0CCR9</accession>
<dbReference type="EMBL" id="WEGJ01000003">
    <property type="protein sequence ID" value="MQY11249.1"/>
    <property type="molecule type" value="Genomic_DNA"/>
</dbReference>
<evidence type="ECO:0000313" key="2">
    <source>
        <dbReference type="EMBL" id="MQY11249.1"/>
    </source>
</evidence>
<dbReference type="SUPFAM" id="SSF55718">
    <property type="entry name" value="SCP-like"/>
    <property type="match status" value="1"/>
</dbReference>
<evidence type="ECO:0000313" key="3">
    <source>
        <dbReference type="Proteomes" id="UP000466345"/>
    </source>
</evidence>
<keyword evidence="3" id="KW-1185">Reference proteome</keyword>
<organism evidence="2 3">
    <name type="scientific">Streptomyces smaragdinus</name>
    <dbReference type="NCBI Taxonomy" id="2585196"/>
    <lineage>
        <taxon>Bacteria</taxon>
        <taxon>Bacillati</taxon>
        <taxon>Actinomycetota</taxon>
        <taxon>Actinomycetes</taxon>
        <taxon>Kitasatosporales</taxon>
        <taxon>Streptomycetaceae</taxon>
        <taxon>Streptomyces</taxon>
    </lineage>
</organism>
<proteinExistence type="predicted"/>
<gene>
    <name evidence="2" type="ORF">SRB5_13640</name>
</gene>
<dbReference type="AlphaFoldDB" id="A0A7K0CCR9"/>
<dbReference type="PANTHER" id="PTHR40758:SF1">
    <property type="entry name" value="CONSERVED PROTEIN"/>
    <property type="match status" value="1"/>
</dbReference>